<reference evidence="1 2" key="1">
    <citation type="submission" date="2020-08" db="EMBL/GenBank/DDBJ databases">
        <title>Genome public.</title>
        <authorList>
            <person name="Liu C."/>
            <person name="Sun Q."/>
        </authorList>
    </citation>
    <scope>NUCLEOTIDE SEQUENCE [LARGE SCALE GENOMIC DNA]</scope>
    <source>
        <strain evidence="1 2">BX4</strain>
    </source>
</reference>
<dbReference type="Gene3D" id="3.40.50.1000">
    <property type="entry name" value="HAD superfamily/HAD-like"/>
    <property type="match status" value="1"/>
</dbReference>
<proteinExistence type="predicted"/>
<comment type="caution">
    <text evidence="1">The sequence shown here is derived from an EMBL/GenBank/DDBJ whole genome shotgun (WGS) entry which is preliminary data.</text>
</comment>
<dbReference type="SFLD" id="SFLDS00003">
    <property type="entry name" value="Haloacid_Dehalogenase"/>
    <property type="match status" value="1"/>
</dbReference>
<evidence type="ECO:0000313" key="2">
    <source>
        <dbReference type="Proteomes" id="UP000597877"/>
    </source>
</evidence>
<accession>A0ABR7F5E2</accession>
<dbReference type="InterPro" id="IPR023198">
    <property type="entry name" value="PGP-like_dom2"/>
</dbReference>
<gene>
    <name evidence="1" type="ORF">H8S00_12705</name>
</gene>
<dbReference type="Proteomes" id="UP000597877">
    <property type="component" value="Unassembled WGS sequence"/>
</dbReference>
<dbReference type="SUPFAM" id="SSF56784">
    <property type="entry name" value="HAD-like"/>
    <property type="match status" value="1"/>
</dbReference>
<protein>
    <submittedName>
        <fullName evidence="1">HAD family phosphatase</fullName>
    </submittedName>
</protein>
<evidence type="ECO:0000313" key="1">
    <source>
        <dbReference type="EMBL" id="MBC5668827.1"/>
    </source>
</evidence>
<dbReference type="InterPro" id="IPR006439">
    <property type="entry name" value="HAD-SF_hydro_IA"/>
</dbReference>
<organism evidence="1 2">
    <name type="scientific">Eubacterium segne</name>
    <dbReference type="NCBI Taxonomy" id="2763045"/>
    <lineage>
        <taxon>Bacteria</taxon>
        <taxon>Bacillati</taxon>
        <taxon>Bacillota</taxon>
        <taxon>Clostridia</taxon>
        <taxon>Eubacteriales</taxon>
        <taxon>Eubacteriaceae</taxon>
        <taxon>Eubacterium</taxon>
    </lineage>
</organism>
<dbReference type="SFLD" id="SFLDG01129">
    <property type="entry name" value="C1.5:_HAD__Beta-PGM__Phosphata"/>
    <property type="match status" value="1"/>
</dbReference>
<dbReference type="PANTHER" id="PTHR18901:SF38">
    <property type="entry name" value="PSEUDOURIDINE-5'-PHOSPHATASE"/>
    <property type="match status" value="1"/>
</dbReference>
<dbReference type="InterPro" id="IPR041492">
    <property type="entry name" value="HAD_2"/>
</dbReference>
<dbReference type="RefSeq" id="WP_186840667.1">
    <property type="nucleotide sequence ID" value="NZ_JACOOZ010000010.1"/>
</dbReference>
<dbReference type="PANTHER" id="PTHR18901">
    <property type="entry name" value="2-DEOXYGLUCOSE-6-PHOSPHATE PHOSPHATASE 2"/>
    <property type="match status" value="1"/>
</dbReference>
<dbReference type="InterPro" id="IPR036412">
    <property type="entry name" value="HAD-like_sf"/>
</dbReference>
<dbReference type="Gene3D" id="1.10.150.240">
    <property type="entry name" value="Putative phosphatase, domain 2"/>
    <property type="match status" value="1"/>
</dbReference>
<sequence length="220" mass="25024">MAKGFIFDVDGTILDSMSIWMDAGKLYLESLGIKTDENIGEVMFDLTMAEGAEYLKKNYGLDLSIEEICDGINNRVFEFYDKEAMEKKYVRNFLEDAKEMDIKMTIATSTDRPMIEAALKRLDLMKYFDEIFTTTEVGKGKASPDIFLKAMEKMGTTTADTWLFEDAAYSMRTAKGMGLNTVGIYDESSAGNQEQVKELADIYITDWSGYKDVMRKIEEK</sequence>
<dbReference type="Pfam" id="PF13419">
    <property type="entry name" value="HAD_2"/>
    <property type="match status" value="1"/>
</dbReference>
<name>A0ABR7F5E2_9FIRM</name>
<dbReference type="EMBL" id="JACOOZ010000010">
    <property type="protein sequence ID" value="MBC5668827.1"/>
    <property type="molecule type" value="Genomic_DNA"/>
</dbReference>
<dbReference type="CDD" id="cd07505">
    <property type="entry name" value="HAD_BPGM-like"/>
    <property type="match status" value="1"/>
</dbReference>
<keyword evidence="2" id="KW-1185">Reference proteome</keyword>
<dbReference type="NCBIfam" id="TIGR01549">
    <property type="entry name" value="HAD-SF-IA-v1"/>
    <property type="match status" value="1"/>
</dbReference>
<dbReference type="NCBIfam" id="TIGR01509">
    <property type="entry name" value="HAD-SF-IA-v3"/>
    <property type="match status" value="1"/>
</dbReference>
<dbReference type="InterPro" id="IPR023214">
    <property type="entry name" value="HAD_sf"/>
</dbReference>